<dbReference type="EMBL" id="UPTC01000135">
    <property type="protein sequence ID" value="VBB26708.1"/>
    <property type="molecule type" value="Genomic_DNA"/>
</dbReference>
<feature type="compositionally biased region" description="Low complexity" evidence="1">
    <location>
        <begin position="1"/>
        <end position="14"/>
    </location>
</feature>
<gene>
    <name evidence="2" type="ORF">NAV_LOCUS1538</name>
</gene>
<dbReference type="OrthoDB" id="5853023at2759"/>
<evidence type="ECO:0000256" key="1">
    <source>
        <dbReference type="SAM" id="MobiDB-lite"/>
    </source>
</evidence>
<dbReference type="Proteomes" id="UP000276991">
    <property type="component" value="Unassembled WGS sequence"/>
</dbReference>
<sequence length="350" mass="39742">MSSSLDDQQLSSMQTTSELGDSRKKLGQVKCCVHGRPCAIASRLSREKEEATRHLSSNSYISIDSEHRSISEKAKPHVHDDISYNLCRKVERGTLDVPIRTWNSCAPHVSSSAITDSESFTHTPETGSTRSLRIPSKERHTRRREEHVCLSRSTNASSINQEKKRIISKEGYGGYEMMRPSTLAPPPMSAEEALWTARTCGSMEVSPSMQAYIGVMTAKQAEEYVIKPASFKLYHMMPEIKSLNNVLPALGLFIIYRSCTDRVYHYPIKQRKQNVDYSKTRSKLPMLTNLRVEYGDPLAPWFFTLDALVNYYNVYVHLHKVDGECVADIFPVNEMQRSGKSYEHESSLIH</sequence>
<reference evidence="2 3" key="1">
    <citation type="submission" date="2018-08" db="EMBL/GenBank/DDBJ databases">
        <authorList>
            <person name="Laetsch R D."/>
            <person name="Stevens L."/>
            <person name="Kumar S."/>
            <person name="Blaxter L. M."/>
        </authorList>
    </citation>
    <scope>NUCLEOTIDE SEQUENCE [LARGE SCALE GENOMIC DNA]</scope>
</reference>
<dbReference type="PANTHER" id="PTHR31128:SF9">
    <property type="entry name" value="DUF3444 DOMAIN-CONTAINING PROTEIN-RELATED"/>
    <property type="match status" value="1"/>
</dbReference>
<keyword evidence="3" id="KW-1185">Reference proteome</keyword>
<feature type="compositionally biased region" description="Basic and acidic residues" evidence="1">
    <location>
        <begin position="135"/>
        <end position="149"/>
    </location>
</feature>
<evidence type="ECO:0008006" key="4">
    <source>
        <dbReference type="Google" id="ProtNLM"/>
    </source>
</evidence>
<name>A0A498S531_ACAVI</name>
<feature type="region of interest" description="Disordered" evidence="1">
    <location>
        <begin position="1"/>
        <end position="21"/>
    </location>
</feature>
<accession>A0A498S531</accession>
<dbReference type="PANTHER" id="PTHR31128">
    <property type="entry name" value="PROTEIN CBR-CLEC-135-RELATED"/>
    <property type="match status" value="1"/>
</dbReference>
<feature type="compositionally biased region" description="Polar residues" evidence="1">
    <location>
        <begin position="115"/>
        <end position="131"/>
    </location>
</feature>
<protein>
    <recommendedName>
        <fullName evidence="4">SH2 domain-containing protein</fullName>
    </recommendedName>
</protein>
<dbReference type="AlphaFoldDB" id="A0A498S531"/>
<organism evidence="2 3">
    <name type="scientific">Acanthocheilonema viteae</name>
    <name type="common">Filarial nematode worm</name>
    <name type="synonym">Dipetalonema viteae</name>
    <dbReference type="NCBI Taxonomy" id="6277"/>
    <lineage>
        <taxon>Eukaryota</taxon>
        <taxon>Metazoa</taxon>
        <taxon>Ecdysozoa</taxon>
        <taxon>Nematoda</taxon>
        <taxon>Chromadorea</taxon>
        <taxon>Rhabditida</taxon>
        <taxon>Spirurina</taxon>
        <taxon>Spiruromorpha</taxon>
        <taxon>Filarioidea</taxon>
        <taxon>Onchocercidae</taxon>
        <taxon>Acanthocheilonema</taxon>
    </lineage>
</organism>
<evidence type="ECO:0000313" key="2">
    <source>
        <dbReference type="EMBL" id="VBB26708.1"/>
    </source>
</evidence>
<feature type="region of interest" description="Disordered" evidence="1">
    <location>
        <begin position="115"/>
        <end position="155"/>
    </location>
</feature>
<proteinExistence type="predicted"/>
<evidence type="ECO:0000313" key="3">
    <source>
        <dbReference type="Proteomes" id="UP000276991"/>
    </source>
</evidence>